<evidence type="ECO:0000313" key="1">
    <source>
        <dbReference type="EMBL" id="TWU10105.1"/>
    </source>
</evidence>
<dbReference type="AlphaFoldDB" id="A0A5C6BD06"/>
<protein>
    <submittedName>
        <fullName evidence="1">Uncharacterized protein</fullName>
    </submittedName>
</protein>
<comment type="caution">
    <text evidence="1">The sequence shown here is derived from an EMBL/GenBank/DDBJ whole genome shotgun (WGS) entry which is preliminary data.</text>
</comment>
<dbReference type="EMBL" id="SJPU01000004">
    <property type="protein sequence ID" value="TWU10105.1"/>
    <property type="molecule type" value="Genomic_DNA"/>
</dbReference>
<accession>A0A5C6BD06</accession>
<reference evidence="1 2" key="1">
    <citation type="journal article" date="2020" name="Antonie Van Leeuwenhoek">
        <title>Rhodopirellula heiligendammensis sp. nov., Rhodopirellula pilleata sp. nov., and Rhodopirellula solitaria sp. nov. isolated from natural or artificial marine surfaces in Northern Germany and California, USA, and emended description of the genus Rhodopirellula.</title>
        <authorList>
            <person name="Kallscheuer N."/>
            <person name="Wiegand S."/>
            <person name="Jogler M."/>
            <person name="Boedeker C."/>
            <person name="Peeters S.H."/>
            <person name="Rast P."/>
            <person name="Heuer A."/>
            <person name="Jetten M.S.M."/>
            <person name="Rohde M."/>
            <person name="Jogler C."/>
        </authorList>
    </citation>
    <scope>NUCLEOTIDE SEQUENCE [LARGE SCALE GENOMIC DNA]</scope>
    <source>
        <strain evidence="1 2">Poly21</strain>
    </source>
</reference>
<gene>
    <name evidence="1" type="ORF">Poly21_50740</name>
</gene>
<keyword evidence="2" id="KW-1185">Reference proteome</keyword>
<evidence type="ECO:0000313" key="2">
    <source>
        <dbReference type="Proteomes" id="UP000319908"/>
    </source>
</evidence>
<proteinExistence type="predicted"/>
<sequence length="77" mass="8399">MDIGLQLHASEQRFFDNHGGLSCRDALSAGLATLPVPRDTRLTMALLRAIESITRSNTAAVSAPQRREPDVKVLLVE</sequence>
<name>A0A5C6BD06_9BACT</name>
<organism evidence="1 2">
    <name type="scientific">Allorhodopirellula heiligendammensis</name>
    <dbReference type="NCBI Taxonomy" id="2714739"/>
    <lineage>
        <taxon>Bacteria</taxon>
        <taxon>Pseudomonadati</taxon>
        <taxon>Planctomycetota</taxon>
        <taxon>Planctomycetia</taxon>
        <taxon>Pirellulales</taxon>
        <taxon>Pirellulaceae</taxon>
        <taxon>Allorhodopirellula</taxon>
    </lineage>
</organism>
<dbReference type="Proteomes" id="UP000319908">
    <property type="component" value="Unassembled WGS sequence"/>
</dbReference>